<dbReference type="InterPro" id="IPR015422">
    <property type="entry name" value="PyrdxlP-dep_Trfase_small"/>
</dbReference>
<dbReference type="AlphaFoldDB" id="A0A1J9QYG4"/>
<dbReference type="PANTHER" id="PTHR43510">
    <property type="entry name" value="AMINOTRANSFERASE FUNCTION, HYPOTHETICAL (EUROFUNG)"/>
    <property type="match status" value="1"/>
</dbReference>
<keyword evidence="3" id="KW-1185">Reference proteome</keyword>
<accession>A0A1J9QYG4</accession>
<evidence type="ECO:0000313" key="2">
    <source>
        <dbReference type="EMBL" id="OJD20884.1"/>
    </source>
</evidence>
<dbReference type="Gene3D" id="3.90.1150.10">
    <property type="entry name" value="Aspartate Aminotransferase, domain 1"/>
    <property type="match status" value="1"/>
</dbReference>
<dbReference type="EMBL" id="LGTZ01001657">
    <property type="protein sequence ID" value="OJD20884.1"/>
    <property type="molecule type" value="Genomic_DNA"/>
</dbReference>
<dbReference type="InterPro" id="IPR015421">
    <property type="entry name" value="PyrdxlP-dep_Trfase_major"/>
</dbReference>
<protein>
    <recommendedName>
        <fullName evidence="1">Aminotransferase class I/classII large domain-containing protein</fullName>
    </recommendedName>
</protein>
<dbReference type="CDD" id="cd00609">
    <property type="entry name" value="AAT_like"/>
    <property type="match status" value="1"/>
</dbReference>
<dbReference type="VEuPathDB" id="FungiDB:ACJ73_07778"/>
<dbReference type="Gene3D" id="3.40.640.10">
    <property type="entry name" value="Type I PLP-dependent aspartate aminotransferase-like (Major domain)"/>
    <property type="match status" value="1"/>
</dbReference>
<dbReference type="STRING" id="1658174.A0A1J9QYG4"/>
<dbReference type="GO" id="GO:0030170">
    <property type="term" value="F:pyridoxal phosphate binding"/>
    <property type="evidence" value="ECO:0007669"/>
    <property type="project" value="InterPro"/>
</dbReference>
<gene>
    <name evidence="2" type="ORF">ACJ73_07778</name>
</gene>
<comment type="caution">
    <text evidence="2">The sequence shown here is derived from an EMBL/GenBank/DDBJ whole genome shotgun (WGS) entry which is preliminary data.</text>
</comment>
<dbReference type="PANTHER" id="PTHR43510:SF1">
    <property type="entry name" value="AMINOTRANSFERASE FUNCTION, HYPOTHETICAL (EUROFUNG)"/>
    <property type="match status" value="1"/>
</dbReference>
<sequence>MVKIAPFVLEDYLNVNGPKAKHNITSSCALPVFLRELKLLSDNPPASTNDENGIVSADLLSRNMDYGPPCGTEKLRNRLAGLYSVKISTPLSAENVIITPGGSLANFLIFYGLCSRGDHVICHYPTYQQLYTLPAALGAEVSLWRTKGEDNWRLDIDALKGMINENTKFIVINNPQNPTGAIIPRSTLESIIQVAREHSITVIGDEVYRPLFHSVTPADPEFPPSAMSLGYENVIVSGSMSKAYSLSGVRVGWLASPNVDLVRACEAWRPYTMISVSQLDQEIAHYALDEGCLHNLLKRNNGLARRNLGLLEGFIEQHRWACEWVKPVGGTVAFVRFSKMGKPVNDVEFCEKLLEKEGVLVVPGRVCFGNGGGDEKDYRGYVRIGFVMETQALERALEGLKSFLQDGFESVSIIPEQILSHLRISPPQARHAVSPGVAFRAAKARIIIVLRCLGAGEVVISSTRFSSSYKS</sequence>
<dbReference type="Pfam" id="PF00155">
    <property type="entry name" value="Aminotran_1_2"/>
    <property type="match status" value="1"/>
</dbReference>
<dbReference type="InterPro" id="IPR004839">
    <property type="entry name" value="Aminotransferase_I/II_large"/>
</dbReference>
<reference evidence="2 3" key="1">
    <citation type="submission" date="2015-08" db="EMBL/GenBank/DDBJ databases">
        <title>Emmonsia species relationships and genome sequence.</title>
        <authorList>
            <person name="Cuomo C.A."/>
            <person name="Schwartz I.S."/>
            <person name="Kenyon C."/>
            <person name="De Hoog G.S."/>
            <person name="Govender N.P."/>
            <person name="Botha A."/>
            <person name="Moreno L."/>
            <person name="De Vries M."/>
            <person name="Munoz J.F."/>
            <person name="Stielow J.B."/>
        </authorList>
    </citation>
    <scope>NUCLEOTIDE SEQUENCE [LARGE SCALE GENOMIC DNA]</scope>
    <source>
        <strain evidence="2 3">EI222</strain>
    </source>
</reference>
<feature type="domain" description="Aminotransferase class I/classII large" evidence="1">
    <location>
        <begin position="62"/>
        <end position="399"/>
    </location>
</feature>
<evidence type="ECO:0000259" key="1">
    <source>
        <dbReference type="Pfam" id="PF00155"/>
    </source>
</evidence>
<dbReference type="InterPro" id="IPR015424">
    <property type="entry name" value="PyrdxlP-dep_Trfase"/>
</dbReference>
<dbReference type="Proteomes" id="UP000242791">
    <property type="component" value="Unassembled WGS sequence"/>
</dbReference>
<proteinExistence type="predicted"/>
<evidence type="ECO:0000313" key="3">
    <source>
        <dbReference type="Proteomes" id="UP000242791"/>
    </source>
</evidence>
<organism evidence="2 3">
    <name type="scientific">Blastomyces percursus</name>
    <dbReference type="NCBI Taxonomy" id="1658174"/>
    <lineage>
        <taxon>Eukaryota</taxon>
        <taxon>Fungi</taxon>
        <taxon>Dikarya</taxon>
        <taxon>Ascomycota</taxon>
        <taxon>Pezizomycotina</taxon>
        <taxon>Eurotiomycetes</taxon>
        <taxon>Eurotiomycetidae</taxon>
        <taxon>Onygenales</taxon>
        <taxon>Ajellomycetaceae</taxon>
        <taxon>Blastomyces</taxon>
    </lineage>
</organism>
<name>A0A1J9QYG4_9EURO</name>
<dbReference type="SUPFAM" id="SSF53383">
    <property type="entry name" value="PLP-dependent transferases"/>
    <property type="match status" value="1"/>
</dbReference>
<dbReference type="OrthoDB" id="7042322at2759"/>